<dbReference type="Pfam" id="PF20182">
    <property type="entry name" value="DUF6545"/>
    <property type="match status" value="1"/>
</dbReference>
<feature type="transmembrane region" description="Helical" evidence="1">
    <location>
        <begin position="20"/>
        <end position="44"/>
    </location>
</feature>
<name>A0ABS2U6Z6_9ACTN</name>
<gene>
    <name evidence="3" type="ORF">ITX44_38175</name>
</gene>
<keyword evidence="1" id="KW-0472">Membrane</keyword>
<keyword evidence="1" id="KW-0812">Transmembrane</keyword>
<dbReference type="EMBL" id="JADKYB010000034">
    <property type="protein sequence ID" value="MBM9510290.1"/>
    <property type="molecule type" value="Genomic_DNA"/>
</dbReference>
<dbReference type="NCBIfam" id="NF042915">
    <property type="entry name" value="MAB_1171c_fam"/>
    <property type="match status" value="1"/>
</dbReference>
<keyword evidence="4" id="KW-1185">Reference proteome</keyword>
<dbReference type="InterPro" id="IPR046675">
    <property type="entry name" value="DUF6545"/>
</dbReference>
<evidence type="ECO:0000256" key="1">
    <source>
        <dbReference type="SAM" id="Phobius"/>
    </source>
</evidence>
<reference evidence="3 4" key="1">
    <citation type="submission" date="2021-01" db="EMBL/GenBank/DDBJ databases">
        <title>Streptomyces acididurans sp. nov., isolated from a peat swamp forest soil.</title>
        <authorList>
            <person name="Chantavorakit T."/>
            <person name="Duangmal K."/>
        </authorList>
    </citation>
    <scope>NUCLEOTIDE SEQUENCE [LARGE SCALE GENOMIC DNA]</scope>
    <source>
        <strain evidence="3 4">KK5PA1</strain>
    </source>
</reference>
<feature type="transmembrane region" description="Helical" evidence="1">
    <location>
        <begin position="56"/>
        <end position="77"/>
    </location>
</feature>
<evidence type="ECO:0000259" key="2">
    <source>
        <dbReference type="Pfam" id="PF20182"/>
    </source>
</evidence>
<sequence>MGIGNFLNLPPVSGAVDAHAFIGCAKLAYNLSILVSLCLMTAFLRERPLDSWSALRAWEAWLCAVCLAGMFTATALMPPHLRNNTLNSGHLGDPRVVAFYNIGNVYLLAGYSTCTLLAWRIARRGRPLLRRVSLTPLSGGLAVLAASSAFRFLWVDVPALRAGQSFTYNHDFVLALSGTAAVAIGTSLPCLVSLAQVASENRDHRARFEDLGELWTRLVAAYPELVLDCRPEGPRRFPPTLNHAPAVYRRYVECRDGLTRLSPYLRLASAQLPAEASPGEPHTAARLIDRALSLYGDPCLRGESSKAPPCPVLVARDVSDSYDDDVLFLAAVSSELQALRAT</sequence>
<proteinExistence type="predicted"/>
<evidence type="ECO:0000313" key="3">
    <source>
        <dbReference type="EMBL" id="MBM9510290.1"/>
    </source>
</evidence>
<dbReference type="Proteomes" id="UP000749040">
    <property type="component" value="Unassembled WGS sequence"/>
</dbReference>
<keyword evidence="1" id="KW-1133">Transmembrane helix</keyword>
<organism evidence="3 4">
    <name type="scientific">Actinacidiphila acididurans</name>
    <dbReference type="NCBI Taxonomy" id="2784346"/>
    <lineage>
        <taxon>Bacteria</taxon>
        <taxon>Bacillati</taxon>
        <taxon>Actinomycetota</taxon>
        <taxon>Actinomycetes</taxon>
        <taxon>Kitasatosporales</taxon>
        <taxon>Streptomycetaceae</taxon>
        <taxon>Actinacidiphila</taxon>
    </lineage>
</organism>
<evidence type="ECO:0000313" key="4">
    <source>
        <dbReference type="Proteomes" id="UP000749040"/>
    </source>
</evidence>
<accession>A0ABS2U6Z6</accession>
<dbReference type="InterPro" id="IPR050039">
    <property type="entry name" value="MAB_1171c-like"/>
</dbReference>
<comment type="caution">
    <text evidence="3">The sequence shown here is derived from an EMBL/GenBank/DDBJ whole genome shotgun (WGS) entry which is preliminary data.</text>
</comment>
<feature type="domain" description="DUF6545" evidence="2">
    <location>
        <begin position="204"/>
        <end position="336"/>
    </location>
</feature>
<feature type="transmembrane region" description="Helical" evidence="1">
    <location>
        <begin position="134"/>
        <end position="154"/>
    </location>
</feature>
<feature type="transmembrane region" description="Helical" evidence="1">
    <location>
        <begin position="174"/>
        <end position="198"/>
    </location>
</feature>
<protein>
    <recommendedName>
        <fullName evidence="2">DUF6545 domain-containing protein</fullName>
    </recommendedName>
</protein>
<feature type="transmembrane region" description="Helical" evidence="1">
    <location>
        <begin position="97"/>
        <end position="122"/>
    </location>
</feature>